<dbReference type="Proteomes" id="UP000005262">
    <property type="component" value="Chromosome"/>
</dbReference>
<reference evidence="3" key="2">
    <citation type="submission" date="2012-08" db="EMBL/GenBank/DDBJ databases">
        <title>Finished genome of Desulfosporosinus meridiei DSM 13257.</title>
        <authorList>
            <person name="Huntemann M."/>
            <person name="Wei C.-L."/>
            <person name="Han J."/>
            <person name="Detter J.C."/>
            <person name="Han C."/>
            <person name="Davenport K."/>
            <person name="Daligault H."/>
            <person name="Erkkila T."/>
            <person name="Gu W."/>
            <person name="Munk A.C.C."/>
            <person name="Teshima H."/>
            <person name="Xu Y."/>
            <person name="Chain P."/>
            <person name="Tapia R."/>
            <person name="Chen A."/>
            <person name="Krypides N."/>
            <person name="Mavromatis K."/>
            <person name="Markowitz V."/>
            <person name="Szeto E."/>
            <person name="Ivanova N."/>
            <person name="Mikhailova N."/>
            <person name="Ovchinnikova G."/>
            <person name="Pagani I."/>
            <person name="Pati A."/>
            <person name="Goodwin L."/>
            <person name="Peters L."/>
            <person name="Pitluck S."/>
            <person name="Woyke T."/>
            <person name="Pester M."/>
            <person name="Spring S."/>
            <person name="Ollivier B."/>
            <person name="Rattei T."/>
            <person name="Klenk H.-P."/>
            <person name="Wagner M."/>
            <person name="Loy A."/>
        </authorList>
    </citation>
    <scope>NUCLEOTIDE SEQUENCE [LARGE SCALE GENOMIC DNA]</scope>
    <source>
        <strain evidence="3">ATCC BAA-275 / DSM 13257 / NCIMB 13706 / S10</strain>
    </source>
</reference>
<organism evidence="2 3">
    <name type="scientific">Desulfosporosinus meridiei (strain ATCC BAA-275 / DSM 13257 / KCTC 12902 / NCIMB 13706 / S10)</name>
    <dbReference type="NCBI Taxonomy" id="768704"/>
    <lineage>
        <taxon>Bacteria</taxon>
        <taxon>Bacillati</taxon>
        <taxon>Bacillota</taxon>
        <taxon>Clostridia</taxon>
        <taxon>Eubacteriales</taxon>
        <taxon>Desulfitobacteriaceae</taxon>
        <taxon>Desulfosporosinus</taxon>
    </lineage>
</organism>
<dbReference type="RefSeq" id="WP_014903269.1">
    <property type="nucleotide sequence ID" value="NC_018515.1"/>
</dbReference>
<accession>J7J089</accession>
<keyword evidence="1" id="KW-0472">Membrane</keyword>
<keyword evidence="3" id="KW-1185">Reference proteome</keyword>
<dbReference type="AlphaFoldDB" id="J7J089"/>
<gene>
    <name evidence="2" type="ordered locus">Desmer_2437</name>
</gene>
<reference evidence="2 3" key="1">
    <citation type="journal article" date="2012" name="J. Bacteriol.">
        <title>Complete genome sequences of Desulfosporosinus orientis DSM765T, Desulfosporosinus youngiae DSM17734T, Desulfosporosinus meridiei DSM13257T, and Desulfosporosinus acidiphilus DSM22704T.</title>
        <authorList>
            <person name="Pester M."/>
            <person name="Brambilla E."/>
            <person name="Alazard D."/>
            <person name="Rattei T."/>
            <person name="Weinmaier T."/>
            <person name="Han J."/>
            <person name="Lucas S."/>
            <person name="Lapidus A."/>
            <person name="Cheng J.F."/>
            <person name="Goodwin L."/>
            <person name="Pitluck S."/>
            <person name="Peters L."/>
            <person name="Ovchinnikova G."/>
            <person name="Teshima H."/>
            <person name="Detter J.C."/>
            <person name="Han C.S."/>
            <person name="Tapia R."/>
            <person name="Land M.L."/>
            <person name="Hauser L."/>
            <person name="Kyrpides N.C."/>
            <person name="Ivanova N.N."/>
            <person name="Pagani I."/>
            <person name="Huntmann M."/>
            <person name="Wei C.L."/>
            <person name="Davenport K.W."/>
            <person name="Daligault H."/>
            <person name="Chain P.S."/>
            <person name="Chen A."/>
            <person name="Mavromatis K."/>
            <person name="Markowitz V."/>
            <person name="Szeto E."/>
            <person name="Mikhailova N."/>
            <person name="Pati A."/>
            <person name="Wagner M."/>
            <person name="Woyke T."/>
            <person name="Ollivier B."/>
            <person name="Klenk H.P."/>
            <person name="Spring S."/>
            <person name="Loy A."/>
        </authorList>
    </citation>
    <scope>NUCLEOTIDE SEQUENCE [LARGE SCALE GENOMIC DNA]</scope>
    <source>
        <strain evidence="3">ATCC BAA-275 / DSM 13257 / NCIMB 13706 / S10</strain>
    </source>
</reference>
<evidence type="ECO:0000256" key="1">
    <source>
        <dbReference type="SAM" id="Phobius"/>
    </source>
</evidence>
<dbReference type="HOGENOM" id="CLU_2805541_0_0_9"/>
<evidence type="ECO:0000313" key="2">
    <source>
        <dbReference type="EMBL" id="AFQ44356.1"/>
    </source>
</evidence>
<protein>
    <submittedName>
        <fullName evidence="2">Uncharacterized protein</fullName>
    </submittedName>
</protein>
<dbReference type="STRING" id="768704.Desmer_2437"/>
<dbReference type="EMBL" id="CP003629">
    <property type="protein sequence ID" value="AFQ44356.1"/>
    <property type="molecule type" value="Genomic_DNA"/>
</dbReference>
<feature type="transmembrane region" description="Helical" evidence="1">
    <location>
        <begin position="41"/>
        <end position="60"/>
    </location>
</feature>
<dbReference type="OrthoDB" id="1799008at2"/>
<keyword evidence="1" id="KW-0812">Transmembrane</keyword>
<keyword evidence="1" id="KW-1133">Transmembrane helix</keyword>
<evidence type="ECO:0000313" key="3">
    <source>
        <dbReference type="Proteomes" id="UP000005262"/>
    </source>
</evidence>
<name>J7J089_DESMD</name>
<proteinExistence type="predicted"/>
<sequence>MLKTILGTMIALYLFIFWLGYPIGDLIFPGGGVAESYLKPIYMGIVVLGGLIVACTCHIAKRIEGLKSDKEANE</sequence>
<dbReference type="KEGG" id="dmi:Desmer_2437"/>
<feature type="transmembrane region" description="Helical" evidence="1">
    <location>
        <begin position="5"/>
        <end position="21"/>
    </location>
</feature>